<dbReference type="EMBL" id="CP017448">
    <property type="protein sequence ID" value="AOV17481.1"/>
    <property type="molecule type" value="Genomic_DNA"/>
</dbReference>
<proteinExistence type="predicted"/>
<dbReference type="AlphaFoldDB" id="A0A1D8K971"/>
<reference evidence="1 2" key="1">
    <citation type="submission" date="2016-09" db="EMBL/GenBank/DDBJ databases">
        <title>Acidihalobacter prosperus V6 (DSM14174).</title>
        <authorList>
            <person name="Khaleque H.N."/>
            <person name="Ramsay J.P."/>
            <person name="Murphy R.J.T."/>
            <person name="Kaksonen A.H."/>
            <person name="Boxall N.J."/>
            <person name="Watkin E.L.J."/>
        </authorList>
    </citation>
    <scope>NUCLEOTIDE SEQUENCE [LARGE SCALE GENOMIC DNA]</scope>
    <source>
        <strain evidence="1 2">V6</strain>
    </source>
</reference>
<dbReference type="Gene3D" id="3.55.50.60">
    <property type="entry name" value="DotD protein"/>
    <property type="match status" value="1"/>
</dbReference>
<accession>A0A1D8K971</accession>
<evidence type="ECO:0000313" key="2">
    <source>
        <dbReference type="Proteomes" id="UP000095342"/>
    </source>
</evidence>
<organism evidence="1 2">
    <name type="scientific">Acidihalobacter aeolianus</name>
    <dbReference type="NCBI Taxonomy" id="2792603"/>
    <lineage>
        <taxon>Bacteria</taxon>
        <taxon>Pseudomonadati</taxon>
        <taxon>Pseudomonadota</taxon>
        <taxon>Gammaproteobacteria</taxon>
        <taxon>Chromatiales</taxon>
        <taxon>Ectothiorhodospiraceae</taxon>
        <taxon>Acidihalobacter</taxon>
    </lineage>
</organism>
<gene>
    <name evidence="1" type="ORF">BJI67_10790</name>
</gene>
<dbReference type="Proteomes" id="UP000095342">
    <property type="component" value="Chromosome"/>
</dbReference>
<name>A0A1D8K971_9GAMM</name>
<protein>
    <submittedName>
        <fullName evidence="1">Uncharacterized protein</fullName>
    </submittedName>
</protein>
<dbReference type="InterPro" id="IPR038140">
    <property type="entry name" value="DotD_sf"/>
</dbReference>
<evidence type="ECO:0000313" key="1">
    <source>
        <dbReference type="EMBL" id="AOV17481.1"/>
    </source>
</evidence>
<dbReference type="KEGG" id="aaeo:BJI67_10790"/>
<sequence length="75" mass="8104">MSVQWSGPAATLLSGLAARWGWSFSNRLGALQPDPDVSIYARHKAAADILAEVARQTPSDIEIRVMPGMIVLEGR</sequence>
<keyword evidence="2" id="KW-1185">Reference proteome</keyword>